<feature type="compositionally biased region" description="Acidic residues" evidence="1">
    <location>
        <begin position="115"/>
        <end position="148"/>
    </location>
</feature>
<feature type="compositionally biased region" description="Polar residues" evidence="1">
    <location>
        <begin position="1"/>
        <end position="17"/>
    </location>
</feature>
<feature type="compositionally biased region" description="Low complexity" evidence="1">
    <location>
        <begin position="96"/>
        <end position="110"/>
    </location>
</feature>
<evidence type="ECO:0000313" key="3">
    <source>
        <dbReference type="Proteomes" id="UP000799640"/>
    </source>
</evidence>
<gene>
    <name evidence="2" type="ORF">EJ06DRAFT_404103</name>
</gene>
<reference evidence="2" key="1">
    <citation type="journal article" date="2020" name="Stud. Mycol.">
        <title>101 Dothideomycetes genomes: a test case for predicting lifestyles and emergence of pathogens.</title>
        <authorList>
            <person name="Haridas S."/>
            <person name="Albert R."/>
            <person name="Binder M."/>
            <person name="Bloem J."/>
            <person name="Labutti K."/>
            <person name="Salamov A."/>
            <person name="Andreopoulos B."/>
            <person name="Baker S."/>
            <person name="Barry K."/>
            <person name="Bills G."/>
            <person name="Bluhm B."/>
            <person name="Cannon C."/>
            <person name="Castanera R."/>
            <person name="Culley D."/>
            <person name="Daum C."/>
            <person name="Ezra D."/>
            <person name="Gonzalez J."/>
            <person name="Henrissat B."/>
            <person name="Kuo A."/>
            <person name="Liang C."/>
            <person name="Lipzen A."/>
            <person name="Lutzoni F."/>
            <person name="Magnuson J."/>
            <person name="Mondo S."/>
            <person name="Nolan M."/>
            <person name="Ohm R."/>
            <person name="Pangilinan J."/>
            <person name="Park H.-J."/>
            <person name="Ramirez L."/>
            <person name="Alfaro M."/>
            <person name="Sun H."/>
            <person name="Tritt A."/>
            <person name="Yoshinaga Y."/>
            <person name="Zwiers L.-H."/>
            <person name="Turgeon B."/>
            <person name="Goodwin S."/>
            <person name="Spatafora J."/>
            <person name="Crous P."/>
            <person name="Grigoriev I."/>
        </authorList>
    </citation>
    <scope>NUCLEOTIDE SEQUENCE</scope>
    <source>
        <strain evidence="2">CBS 262.69</strain>
    </source>
</reference>
<feature type="compositionally biased region" description="Acidic residues" evidence="1">
    <location>
        <begin position="85"/>
        <end position="95"/>
    </location>
</feature>
<dbReference type="AlphaFoldDB" id="A0A6G1HXF7"/>
<accession>A0A6G1HXF7</accession>
<sequence>MAGEPSSDTRQQSTTMPDSDMDAEHDGDVSMSEATNGFDRTSYDADPDGSDVDAEGEEVDDEDLGGIPHQVKAPRAYISVPPDDLSQDSDAEMLESDVISDASSEASSSDTQEWGADDTAGEDTDGEDAEAEEIEDSEVEDADGEDAEAALTREGATPGAVTDNNFCM</sequence>
<evidence type="ECO:0000313" key="2">
    <source>
        <dbReference type="EMBL" id="KAF2400743.1"/>
    </source>
</evidence>
<dbReference type="EMBL" id="ML996694">
    <property type="protein sequence ID" value="KAF2400743.1"/>
    <property type="molecule type" value="Genomic_DNA"/>
</dbReference>
<protein>
    <submittedName>
        <fullName evidence="2">Uncharacterized protein</fullName>
    </submittedName>
</protein>
<keyword evidence="3" id="KW-1185">Reference proteome</keyword>
<proteinExistence type="predicted"/>
<name>A0A6G1HXF7_9PEZI</name>
<feature type="region of interest" description="Disordered" evidence="1">
    <location>
        <begin position="1"/>
        <end position="168"/>
    </location>
</feature>
<dbReference type="Proteomes" id="UP000799640">
    <property type="component" value="Unassembled WGS sequence"/>
</dbReference>
<organism evidence="2 3">
    <name type="scientific">Trichodelitschia bisporula</name>
    <dbReference type="NCBI Taxonomy" id="703511"/>
    <lineage>
        <taxon>Eukaryota</taxon>
        <taxon>Fungi</taxon>
        <taxon>Dikarya</taxon>
        <taxon>Ascomycota</taxon>
        <taxon>Pezizomycotina</taxon>
        <taxon>Dothideomycetes</taxon>
        <taxon>Dothideomycetes incertae sedis</taxon>
        <taxon>Phaeotrichales</taxon>
        <taxon>Phaeotrichaceae</taxon>
        <taxon>Trichodelitschia</taxon>
    </lineage>
</organism>
<evidence type="ECO:0000256" key="1">
    <source>
        <dbReference type="SAM" id="MobiDB-lite"/>
    </source>
</evidence>
<feature type="compositionally biased region" description="Acidic residues" evidence="1">
    <location>
        <begin position="45"/>
        <end position="64"/>
    </location>
</feature>